<gene>
    <name evidence="1" type="ORF">GO755_33345</name>
</gene>
<accession>A0A7K1SMD2</accession>
<proteinExistence type="predicted"/>
<dbReference type="EMBL" id="WPIN01000019">
    <property type="protein sequence ID" value="MVM34961.1"/>
    <property type="molecule type" value="Genomic_DNA"/>
</dbReference>
<name>A0A7K1SMD2_9BACT</name>
<dbReference type="RefSeq" id="WP_157589773.1">
    <property type="nucleotide sequence ID" value="NZ_WPIN01000019.1"/>
</dbReference>
<reference evidence="1 2" key="1">
    <citation type="submission" date="2019-12" db="EMBL/GenBank/DDBJ databases">
        <title>Spirosoma sp. HMF4905 genome sequencing and assembly.</title>
        <authorList>
            <person name="Kang H."/>
            <person name="Cha I."/>
            <person name="Kim H."/>
            <person name="Joh K."/>
        </authorList>
    </citation>
    <scope>NUCLEOTIDE SEQUENCE [LARGE SCALE GENOMIC DNA]</scope>
    <source>
        <strain evidence="1 2">HMF4905</strain>
    </source>
</reference>
<keyword evidence="2" id="KW-1185">Reference proteome</keyword>
<evidence type="ECO:0000313" key="2">
    <source>
        <dbReference type="Proteomes" id="UP000436006"/>
    </source>
</evidence>
<dbReference type="AlphaFoldDB" id="A0A7K1SMD2"/>
<dbReference type="Proteomes" id="UP000436006">
    <property type="component" value="Unassembled WGS sequence"/>
</dbReference>
<organism evidence="1 2">
    <name type="scientific">Spirosoma arboris</name>
    <dbReference type="NCBI Taxonomy" id="2682092"/>
    <lineage>
        <taxon>Bacteria</taxon>
        <taxon>Pseudomonadati</taxon>
        <taxon>Bacteroidota</taxon>
        <taxon>Cytophagia</taxon>
        <taxon>Cytophagales</taxon>
        <taxon>Cytophagaceae</taxon>
        <taxon>Spirosoma</taxon>
    </lineage>
</organism>
<protein>
    <submittedName>
        <fullName evidence="1">Uncharacterized protein</fullName>
    </submittedName>
</protein>
<comment type="caution">
    <text evidence="1">The sequence shown here is derived from an EMBL/GenBank/DDBJ whole genome shotgun (WGS) entry which is preliminary data.</text>
</comment>
<sequence length="63" mass="7429">MNKLERNQITVRKWHRRLRLYKIPISDAGQATAFKAQVRPCNCRVCQKPKYNRAKEKAANDKS</sequence>
<evidence type="ECO:0000313" key="1">
    <source>
        <dbReference type="EMBL" id="MVM34961.1"/>
    </source>
</evidence>